<accession>A0A226WW29</accession>
<name>A0A226WW29_CABSO</name>
<reference evidence="3" key="1">
    <citation type="submission" date="2017-01" db="EMBL/GenBank/DDBJ databases">
        <title>Genome Analysis of Deinococcus marmoris KOPRI26562.</title>
        <authorList>
            <person name="Kim J.H."/>
            <person name="Oh H.-M."/>
        </authorList>
    </citation>
    <scope>NUCLEOTIDE SEQUENCE [LARGE SCALE GENOMIC DNA]</scope>
    <source>
        <strain evidence="3">PAMC 26633</strain>
    </source>
</reference>
<dbReference type="EMBL" id="MTHB01000178">
    <property type="protein sequence ID" value="OXC75406.1"/>
    <property type="molecule type" value="Genomic_DNA"/>
</dbReference>
<dbReference type="OrthoDB" id="9006624at2"/>
<dbReference type="AlphaFoldDB" id="A0A226WW29"/>
<feature type="compositionally biased region" description="Basic residues" evidence="1">
    <location>
        <begin position="132"/>
        <end position="141"/>
    </location>
</feature>
<organism evidence="2 3">
    <name type="scientific">Caballeronia sordidicola</name>
    <name type="common">Burkholderia sordidicola</name>
    <dbReference type="NCBI Taxonomy" id="196367"/>
    <lineage>
        <taxon>Bacteria</taxon>
        <taxon>Pseudomonadati</taxon>
        <taxon>Pseudomonadota</taxon>
        <taxon>Betaproteobacteria</taxon>
        <taxon>Burkholderiales</taxon>
        <taxon>Burkholderiaceae</taxon>
        <taxon>Caballeronia</taxon>
    </lineage>
</organism>
<feature type="region of interest" description="Disordered" evidence="1">
    <location>
        <begin position="92"/>
        <end position="164"/>
    </location>
</feature>
<evidence type="ECO:0000256" key="1">
    <source>
        <dbReference type="SAM" id="MobiDB-lite"/>
    </source>
</evidence>
<proteinExistence type="predicted"/>
<comment type="caution">
    <text evidence="2">The sequence shown here is derived from an EMBL/GenBank/DDBJ whole genome shotgun (WGS) entry which is preliminary data.</text>
</comment>
<protein>
    <submittedName>
        <fullName evidence="2">Uncharacterized protein</fullName>
    </submittedName>
</protein>
<gene>
    <name evidence="2" type="ORF">BSU04_27035</name>
</gene>
<feature type="compositionally biased region" description="Acidic residues" evidence="1">
    <location>
        <begin position="96"/>
        <end position="121"/>
    </location>
</feature>
<evidence type="ECO:0000313" key="2">
    <source>
        <dbReference type="EMBL" id="OXC75406.1"/>
    </source>
</evidence>
<dbReference type="Proteomes" id="UP000214720">
    <property type="component" value="Unassembled WGS sequence"/>
</dbReference>
<evidence type="ECO:0000313" key="3">
    <source>
        <dbReference type="Proteomes" id="UP000214720"/>
    </source>
</evidence>
<sequence length="164" mass="17532">MAKRPAPANGLFAAAEAALIALYDGGVLSPAVLQHVIAGFADSAINWNTPPRLRTVDNKSLHEVVAMTMMPGRAIRQASKEFFAVIGHIGGISAEEHDDTGEREEPDEPQDDEPQEDEPDSDLINQLSGGSGRKRAAKTARKTAPSAGFNPLLHATSPRKNRQS</sequence>